<gene>
    <name evidence="3" type="ORF">ERHA53_32690</name>
</gene>
<dbReference type="Proteomes" id="UP000677515">
    <property type="component" value="Chromosome"/>
</dbReference>
<reference evidence="3 4" key="1">
    <citation type="submission" date="2021-01" db="EMBL/GenBank/DDBJ databases">
        <title>Complete genome sequence of Erwinia rhapontici MAFF 311153.</title>
        <authorList>
            <person name="Morohoshi T."/>
            <person name="Someya N."/>
        </authorList>
    </citation>
    <scope>NUCLEOTIDE SEQUENCE [LARGE SCALE GENOMIC DNA]</scope>
    <source>
        <strain evidence="3 4">MAFF 311153</strain>
    </source>
</reference>
<dbReference type="PANTHER" id="PTHR43777">
    <property type="entry name" value="MOLYBDENUM COFACTOR CYTIDYLYLTRANSFERASE"/>
    <property type="match status" value="1"/>
</dbReference>
<keyword evidence="1" id="KW-0460">Magnesium</keyword>
<dbReference type="InterPro" id="IPR025877">
    <property type="entry name" value="MobA-like_NTP_Trfase"/>
</dbReference>
<evidence type="ECO:0000313" key="4">
    <source>
        <dbReference type="Proteomes" id="UP000677515"/>
    </source>
</evidence>
<dbReference type="Pfam" id="PF12804">
    <property type="entry name" value="NTP_transf_3"/>
    <property type="match status" value="1"/>
</dbReference>
<dbReference type="PANTHER" id="PTHR43777:SF1">
    <property type="entry name" value="MOLYBDENUM COFACTOR CYTIDYLYLTRANSFERASE"/>
    <property type="match status" value="1"/>
</dbReference>
<dbReference type="Gene3D" id="3.90.550.10">
    <property type="entry name" value="Spore Coat Polysaccharide Biosynthesis Protein SpsA, Chain A"/>
    <property type="match status" value="1"/>
</dbReference>
<organism evidence="3 4">
    <name type="scientific">Erwinia rhapontici</name>
    <name type="common">Pectobacterium rhapontici</name>
    <dbReference type="NCBI Taxonomy" id="55212"/>
    <lineage>
        <taxon>Bacteria</taxon>
        <taxon>Pseudomonadati</taxon>
        <taxon>Pseudomonadota</taxon>
        <taxon>Gammaproteobacteria</taxon>
        <taxon>Enterobacterales</taxon>
        <taxon>Erwiniaceae</taxon>
        <taxon>Erwinia</taxon>
    </lineage>
</organism>
<dbReference type="InterPro" id="IPR029044">
    <property type="entry name" value="Nucleotide-diphossugar_trans"/>
</dbReference>
<evidence type="ECO:0000256" key="1">
    <source>
        <dbReference type="ARBA" id="ARBA00022842"/>
    </source>
</evidence>
<feature type="domain" description="MobA-like NTP transferase" evidence="2">
    <location>
        <begin position="7"/>
        <end position="165"/>
    </location>
</feature>
<sequence length="192" mass="21058">MKDVGILVMAAGNSRRYREQDGRHKLLVRHQVCGNLSLLAHTLQIATAACGKRVNVVLRPEDHALIETARRYHCGITLLESPSLGDSIAAGVAAQPYWSGWLVMLADMPWLQLNTVKRVRQALAFADIVRPQWKLQVGHPVGFSANVRETLLGLQGQEGARSILNGAPPLLLQVDDPGCVRDVDVPGDWAEF</sequence>
<evidence type="ECO:0000313" key="3">
    <source>
        <dbReference type="EMBL" id="BCQ35926.1"/>
    </source>
</evidence>
<accession>A0ABM7N380</accession>
<keyword evidence="4" id="KW-1185">Reference proteome</keyword>
<proteinExistence type="predicted"/>
<evidence type="ECO:0000259" key="2">
    <source>
        <dbReference type="Pfam" id="PF12804"/>
    </source>
</evidence>
<dbReference type="CDD" id="cd04182">
    <property type="entry name" value="GT_2_like_f"/>
    <property type="match status" value="1"/>
</dbReference>
<dbReference type="RefSeq" id="WP_133841325.1">
    <property type="nucleotide sequence ID" value="NZ_AP024329.1"/>
</dbReference>
<dbReference type="SUPFAM" id="SSF53448">
    <property type="entry name" value="Nucleotide-diphospho-sugar transferases"/>
    <property type="match status" value="1"/>
</dbReference>
<name>A0ABM7N380_ERWRD</name>
<dbReference type="EMBL" id="AP024329">
    <property type="protein sequence ID" value="BCQ35926.1"/>
    <property type="molecule type" value="Genomic_DNA"/>
</dbReference>
<protein>
    <recommendedName>
        <fullName evidence="2">MobA-like NTP transferase domain-containing protein</fullName>
    </recommendedName>
</protein>